<dbReference type="Pfam" id="PF08147">
    <property type="entry name" value="DBP10CT"/>
    <property type="match status" value="1"/>
</dbReference>
<dbReference type="GO" id="GO:0005829">
    <property type="term" value="C:cytosol"/>
    <property type="evidence" value="ECO:0007669"/>
    <property type="project" value="TreeGrafter"/>
</dbReference>
<evidence type="ECO:0000256" key="9">
    <source>
        <dbReference type="ARBA" id="ARBA00047984"/>
    </source>
</evidence>
<evidence type="ECO:0000313" key="14">
    <source>
        <dbReference type="Proteomes" id="UP000029445"/>
    </source>
</evidence>
<dbReference type="InterPro" id="IPR050079">
    <property type="entry name" value="DEAD_box_RNA_helicase"/>
</dbReference>
<dbReference type="SMART" id="SM00487">
    <property type="entry name" value="DEXDc"/>
    <property type="match status" value="1"/>
</dbReference>
<dbReference type="OrthoDB" id="10261375at2759"/>
<feature type="compositionally biased region" description="Basic and acidic residues" evidence="10">
    <location>
        <begin position="557"/>
        <end position="572"/>
    </location>
</feature>
<feature type="domain" description="Helicase ATP-binding" evidence="11">
    <location>
        <begin position="60"/>
        <end position="255"/>
    </location>
</feature>
<feature type="region of interest" description="Disordered" evidence="10">
    <location>
        <begin position="631"/>
        <end position="798"/>
    </location>
</feature>
<dbReference type="Proteomes" id="UP000029445">
    <property type="component" value="Chromosome 4"/>
</dbReference>
<evidence type="ECO:0000256" key="1">
    <source>
        <dbReference type="ARBA" id="ARBA00003706"/>
    </source>
</evidence>
<dbReference type="GO" id="GO:0005634">
    <property type="term" value="C:nucleus"/>
    <property type="evidence" value="ECO:0007669"/>
    <property type="project" value="InterPro"/>
</dbReference>
<dbReference type="RefSeq" id="XP_062885899.1">
    <property type="nucleotide sequence ID" value="XM_063029944.1"/>
</dbReference>
<dbReference type="OMA" id="EDQFGMM"/>
<evidence type="ECO:0000256" key="3">
    <source>
        <dbReference type="ARBA" id="ARBA00012552"/>
    </source>
</evidence>
<dbReference type="GO" id="GO:0005524">
    <property type="term" value="F:ATP binding"/>
    <property type="evidence" value="ECO:0007669"/>
    <property type="project" value="UniProtKB-KW"/>
</dbReference>
<dbReference type="VEuPathDB" id="FungiDB:CNBG_6122"/>
<reference evidence="13 14" key="2">
    <citation type="journal article" date="2018" name="Proc. Natl. Acad. Sci.">
        <title>RNAi is a critical determinant of centromere evolution in closely related fungi.</title>
        <authorList>
            <person name="Yadav V."/>
            <person name="Sun S."/>
            <person name="Billmyre R.B."/>
            <person name="Thimmappa B.C."/>
            <person name="Shea T."/>
            <person name="Lintner R."/>
            <person name="Bakkeren G."/>
            <person name="Cuomo C.A."/>
            <person name="Heitman J."/>
            <person name="Sanyal K."/>
        </authorList>
    </citation>
    <scope>NUCLEOTIDE SEQUENCE [LARGE SCALE GENOMIC DNA]</scope>
    <source>
        <strain evidence="13 14">R265</strain>
    </source>
</reference>
<dbReference type="SMART" id="SM00490">
    <property type="entry name" value="HELICc"/>
    <property type="match status" value="1"/>
</dbReference>
<protein>
    <recommendedName>
        <fullName evidence="3">RNA helicase</fullName>
        <ecNumber evidence="3">3.6.4.13</ecNumber>
    </recommendedName>
</protein>
<dbReference type="SMART" id="SM01123">
    <property type="entry name" value="DBP10CT"/>
    <property type="match status" value="1"/>
</dbReference>
<dbReference type="InterPro" id="IPR001650">
    <property type="entry name" value="Helicase_C-like"/>
</dbReference>
<evidence type="ECO:0000256" key="5">
    <source>
        <dbReference type="ARBA" id="ARBA00022801"/>
    </source>
</evidence>
<feature type="compositionally biased region" description="Basic residues" evidence="10">
    <location>
        <begin position="785"/>
        <end position="798"/>
    </location>
</feature>
<keyword evidence="7" id="KW-0067">ATP-binding</keyword>
<feature type="domain" description="Helicase C-terminal" evidence="12">
    <location>
        <begin position="286"/>
        <end position="447"/>
    </location>
</feature>
<dbReference type="GO" id="GO:0003723">
    <property type="term" value="F:RNA binding"/>
    <property type="evidence" value="ECO:0007669"/>
    <property type="project" value="UniProtKB-KW"/>
</dbReference>
<keyword evidence="6 13" id="KW-0347">Helicase</keyword>
<feature type="compositionally biased region" description="Basic and acidic residues" evidence="10">
    <location>
        <begin position="773"/>
        <end position="784"/>
    </location>
</feature>
<comment type="function">
    <text evidence="1">ATP-binding RNA helicase involved in the biogenesis of 60S ribosomal subunits and is required for the normal formation of 25S and 5.8S rRNAs.</text>
</comment>
<dbReference type="HOGENOM" id="CLU_003041_5_2_1"/>
<dbReference type="AlphaFoldDB" id="A0A095CLY0"/>
<evidence type="ECO:0000256" key="8">
    <source>
        <dbReference type="ARBA" id="ARBA00022884"/>
    </source>
</evidence>
<dbReference type="KEGG" id="cdeu:CNBG_6122"/>
<dbReference type="InterPro" id="IPR011545">
    <property type="entry name" value="DEAD/DEAH_box_helicase_dom"/>
</dbReference>
<dbReference type="Pfam" id="PF00270">
    <property type="entry name" value="DEAD"/>
    <property type="match status" value="1"/>
</dbReference>
<dbReference type="PROSITE" id="PS51192">
    <property type="entry name" value="HELICASE_ATP_BIND_1"/>
    <property type="match status" value="1"/>
</dbReference>
<dbReference type="PROSITE" id="PS51194">
    <property type="entry name" value="HELICASE_CTER"/>
    <property type="match status" value="1"/>
</dbReference>
<keyword evidence="8" id="KW-0694">RNA-binding</keyword>
<dbReference type="InterPro" id="IPR014001">
    <property type="entry name" value="Helicase_ATP-bd"/>
</dbReference>
<dbReference type="GeneID" id="88182223"/>
<dbReference type="Gene3D" id="3.40.50.300">
    <property type="entry name" value="P-loop containing nucleotide triphosphate hydrolases"/>
    <property type="match status" value="2"/>
</dbReference>
<accession>A0A095CLY0</accession>
<comment type="catalytic activity">
    <reaction evidence="9">
        <text>ATP + H2O = ADP + phosphate + H(+)</text>
        <dbReference type="Rhea" id="RHEA:13065"/>
        <dbReference type="ChEBI" id="CHEBI:15377"/>
        <dbReference type="ChEBI" id="CHEBI:15378"/>
        <dbReference type="ChEBI" id="CHEBI:30616"/>
        <dbReference type="ChEBI" id="CHEBI:43474"/>
        <dbReference type="ChEBI" id="CHEBI:456216"/>
        <dbReference type="EC" id="3.6.4.13"/>
    </reaction>
</comment>
<evidence type="ECO:0000256" key="7">
    <source>
        <dbReference type="ARBA" id="ARBA00022840"/>
    </source>
</evidence>
<evidence type="ECO:0000256" key="6">
    <source>
        <dbReference type="ARBA" id="ARBA00022806"/>
    </source>
</evidence>
<dbReference type="CDD" id="cd18787">
    <property type="entry name" value="SF2_C_DEAD"/>
    <property type="match status" value="1"/>
</dbReference>
<dbReference type="EMBL" id="CP025762">
    <property type="protein sequence ID" value="KGB80284.1"/>
    <property type="molecule type" value="Genomic_DNA"/>
</dbReference>
<dbReference type="InterPro" id="IPR012541">
    <property type="entry name" value="DBP10_C"/>
</dbReference>
<dbReference type="PANTHER" id="PTHR47959">
    <property type="entry name" value="ATP-DEPENDENT RNA HELICASE RHLE-RELATED"/>
    <property type="match status" value="1"/>
</dbReference>
<dbReference type="InterPro" id="IPR027417">
    <property type="entry name" value="P-loop_NTPase"/>
</dbReference>
<evidence type="ECO:0000259" key="11">
    <source>
        <dbReference type="PROSITE" id="PS51192"/>
    </source>
</evidence>
<evidence type="ECO:0000259" key="12">
    <source>
        <dbReference type="PROSITE" id="PS51194"/>
    </source>
</evidence>
<keyword evidence="4" id="KW-0547">Nucleotide-binding</keyword>
<dbReference type="EC" id="3.6.4.13" evidence="3"/>
<dbReference type="GO" id="GO:0003724">
    <property type="term" value="F:RNA helicase activity"/>
    <property type="evidence" value="ECO:0007669"/>
    <property type="project" value="UniProtKB-EC"/>
</dbReference>
<proteinExistence type="inferred from homology"/>
<dbReference type="Pfam" id="PF00271">
    <property type="entry name" value="Helicase_C"/>
    <property type="match status" value="1"/>
</dbReference>
<feature type="region of interest" description="Disordered" evidence="10">
    <location>
        <begin position="552"/>
        <end position="597"/>
    </location>
</feature>
<comment type="similarity">
    <text evidence="2">Belongs to the DEAD box helicase family. DDX54/DBP10 subfamily.</text>
</comment>
<evidence type="ECO:0000256" key="10">
    <source>
        <dbReference type="SAM" id="MobiDB-lite"/>
    </source>
</evidence>
<dbReference type="GO" id="GO:0016887">
    <property type="term" value="F:ATP hydrolysis activity"/>
    <property type="evidence" value="ECO:0007669"/>
    <property type="project" value="RHEA"/>
</dbReference>
<gene>
    <name evidence="13" type="ORF">CNBG_6122</name>
</gene>
<dbReference type="STRING" id="294750.A0A095CLY0"/>
<name>A0A095CLY0_CRYD2</name>
<dbReference type="PANTHER" id="PTHR47959:SF8">
    <property type="entry name" value="RNA HELICASE"/>
    <property type="match status" value="1"/>
</dbReference>
<keyword evidence="14" id="KW-1185">Reference proteome</keyword>
<organism evidence="13 14">
    <name type="scientific">Cryptococcus deuterogattii (strain R265)</name>
    <name type="common">Cryptococcus gattii VGII (strain R265)</name>
    <dbReference type="NCBI Taxonomy" id="294750"/>
    <lineage>
        <taxon>Eukaryota</taxon>
        <taxon>Fungi</taxon>
        <taxon>Dikarya</taxon>
        <taxon>Basidiomycota</taxon>
        <taxon>Agaricomycotina</taxon>
        <taxon>Tremellomycetes</taxon>
        <taxon>Tremellales</taxon>
        <taxon>Cryptococcaceae</taxon>
        <taxon>Cryptococcus</taxon>
        <taxon>Cryptococcus gattii species complex</taxon>
    </lineage>
</organism>
<evidence type="ECO:0000313" key="13">
    <source>
        <dbReference type="EMBL" id="KGB80284.1"/>
    </source>
</evidence>
<reference evidence="13 14" key="1">
    <citation type="journal article" date="2011" name="MBio">
        <title>Genome variation in Cryptococcus gattii, an emerging pathogen of immunocompetent hosts.</title>
        <authorList>
            <person name="D'Souza C.A."/>
            <person name="Kronstad J.W."/>
            <person name="Taylor G."/>
            <person name="Warren R."/>
            <person name="Yuen M."/>
            <person name="Hu G."/>
            <person name="Jung W.H."/>
            <person name="Sham A."/>
            <person name="Kidd S.E."/>
            <person name="Tangen K."/>
            <person name="Lee N."/>
            <person name="Zeilmaker T."/>
            <person name="Sawkins J."/>
            <person name="McVicker G."/>
            <person name="Shah S."/>
            <person name="Gnerre S."/>
            <person name="Griggs A."/>
            <person name="Zeng Q."/>
            <person name="Bartlett K."/>
            <person name="Li W."/>
            <person name="Wang X."/>
            <person name="Heitman J."/>
            <person name="Stajich J.E."/>
            <person name="Fraser J.A."/>
            <person name="Meyer W."/>
            <person name="Carter D."/>
            <person name="Schein J."/>
            <person name="Krzywinski M."/>
            <person name="Kwon-Chung K.J."/>
            <person name="Varma A."/>
            <person name="Wang J."/>
            <person name="Brunham R."/>
            <person name="Fyfe M."/>
            <person name="Ouellette B.F."/>
            <person name="Siddiqui A."/>
            <person name="Marra M."/>
            <person name="Jones S."/>
            <person name="Holt R."/>
            <person name="Birren B.W."/>
            <person name="Galagan J.E."/>
            <person name="Cuomo C.A."/>
        </authorList>
    </citation>
    <scope>NUCLEOTIDE SEQUENCE [LARGE SCALE GENOMIC DNA]</scope>
    <source>
        <strain evidence="13 14">R265</strain>
    </source>
</reference>
<dbReference type="SUPFAM" id="SSF52540">
    <property type="entry name" value="P-loop containing nucleoside triphosphate hydrolases"/>
    <property type="match status" value="1"/>
</dbReference>
<keyword evidence="5" id="KW-0378">Hydrolase</keyword>
<evidence type="ECO:0000256" key="4">
    <source>
        <dbReference type="ARBA" id="ARBA00022741"/>
    </source>
</evidence>
<evidence type="ECO:0000256" key="2">
    <source>
        <dbReference type="ARBA" id="ARBA00010379"/>
    </source>
</evidence>
<sequence length="798" mass="87906">MAAITPSWALETTADGEVKEKTSGPGGQWRALNVGPDLIRSLLMRKFKSPTPIQRAAIPPALSIPPRDILGMARTGSGKTLAYLIPLLQRTGSAHHGQGPRALILCPSRELAVQIYSVGKDLARGMSKGNGKGKNKDEGEEDEEGKGKEGLRWAVIIGGEGMDAQFEKMSSNPDIVIATPGRFLHLIVEMHMDLRHLQTVIYDEADRLFEMGFDVQLREILHRLPSTRQNLLFSATLPSSVAEFAKAGLVNPLLVRLDAEKKISPDLSLKFLSVKPGEKEASLLVLLREIIGKPNQPQPADPSSAPQAIVFVATKHHVDYVAELLSTTGYRTSLIYSSLDQVARQQQLAGFRNHQTDILVVTDVAARGLDIPVMDHVINYDFPAGPRIFVHRVGRTARAGRKGTAYSLIVKEDFPYLCDLHTFLGTERMGEPVEALRSLPIEQLSENIEYVFHNLDETAPHLTSLRNVMRKGQGMFERSRTKANSTSYRQAKALASALSNNPPRIDDMFEDAMEDEVNEEKARLLAKVAAFTPSETVFEVGKRESESAVIMKKRRKTVDERQKRVSKAEAEKSTASGMEKAPVKELPAPQLPTKNFKDPSFYLDHTQRGAEAEKGYSLKSGVESLSGAITDMTADEGTGPKAQKASQLSWDRKKHKFIKKNGSADGEKMIRSESGALLPASYSSGKYQEWKSKRKHMSDGPVEALGGGRRGRHGPPGQKRKAEDRDGEEDAGGKGGKNQGNVKGKGKDDFKQKTPGKPGKKGTKQSSGLKSAMDIRKQREIAQKRKEKNARKPHKFRK</sequence>
<feature type="region of interest" description="Disordered" evidence="10">
    <location>
        <begin position="126"/>
        <end position="148"/>
    </location>
</feature>